<feature type="compositionally biased region" description="Low complexity" evidence="1">
    <location>
        <begin position="507"/>
        <end position="522"/>
    </location>
</feature>
<gene>
    <name evidence="2" type="primary">PLEST008003</name>
    <name evidence="2" type="ORF">PLESTB_000799100</name>
</gene>
<dbReference type="SUPFAM" id="SSF56219">
    <property type="entry name" value="DNase I-like"/>
    <property type="match status" value="1"/>
</dbReference>
<feature type="compositionally biased region" description="Pro residues" evidence="1">
    <location>
        <begin position="417"/>
        <end position="433"/>
    </location>
</feature>
<comment type="caution">
    <text evidence="2">The sequence shown here is derived from an EMBL/GenBank/DDBJ whole genome shotgun (WGS) entry which is preliminary data.</text>
</comment>
<feature type="compositionally biased region" description="Low complexity" evidence="1">
    <location>
        <begin position="317"/>
        <end position="328"/>
    </location>
</feature>
<name>A0A9W6BKN6_9CHLO</name>
<accession>A0A9W6BKN6</accession>
<keyword evidence="3" id="KW-1185">Reference proteome</keyword>
<dbReference type="OrthoDB" id="551484at2759"/>
<evidence type="ECO:0000313" key="3">
    <source>
        <dbReference type="Proteomes" id="UP001165080"/>
    </source>
</evidence>
<evidence type="ECO:0000313" key="2">
    <source>
        <dbReference type="EMBL" id="GLC53874.1"/>
    </source>
</evidence>
<feature type="compositionally biased region" description="Low complexity" evidence="1">
    <location>
        <begin position="458"/>
        <end position="475"/>
    </location>
</feature>
<sequence length="994" mass="104950">MSSKAAKSEQAAGAPRPLLIGSLLAKGYGQSCRIQRIDGGALDSNGNIPATNLSGFVCAQPNGADAPPDALRVAAAVVRAQQLGSHQNGFSAPVTPPLVFTFLNGELQMEAAALALVTPEGDGDAAGSLELSLTLKENVRTAPPRSSARVRSSALSLRISLDKLPPWLQAAGPTEAVRTLSTVETVSWSAKLQLRREDLAQALDDIWPSMLRVSLYVANADRGKVGEARVPLLAWSKALRQRSLRVAREEEGKTFRVEAAPLQPGILGPGWCKVSLPPALAQLTGLPLMKSRVQYVAYVRLEQSAADQGVAAGGAASGQAAEQGPAGERAAEPPLEPSPQPSLDPTLESAPAASQAPPVVVIPAAATPAEPTPTALVGLPPAPDRSLLPAPLATSSEAPLESSPKPAQMPALQADPPAGPVPSPAPAPAPAPAPVRTQSLKPAPEPAPVPDAKPAWEPAGAPSPAATRAPAAEPARVQSPATPPSAPRTTSIWSSLRRSSGACPVPAAARKTASARWAAPRSQAPPPPVGPRPALAPARPATANRAAGQLSWSEELVEGLSRTCGAGAQQGPVRTTSTRRVVRPLPVISYNVGSITDVSLVEEALFSLFDGSMVEAGWAPSLCSPDVVCLQGVQQPLSTTAFRATNFLKMMDTRGYDYVWEGQLVILWNRERMRRVATPSTAPDFVWRHELLQDAWGGADSRLGRLYNRDRAVMRLSDQRTFFRCPPITVVLRRGLTDSLYVVTNAHVPAGDDKDSLAQLSREVRWLLGAEPYERVMVNMVRRKGVDPDLSWFTRGWQHGRKGLMENKRDDVAHLVVGDFSTHLYDKASRLLQTSSSVLSEGSSRSSDEGSDCGVAPELPLTCLQAWAAIQGADSNLWETNATHSSSVVYVLRDPASRMGLALAGVATLPVRKNRSSSSRAEPVLVSLREGKQEREAVPTLQSTVAERLREAVIKIQAALERAVREGTADVGKLVAALGAAAARLGETRVAVSP</sequence>
<evidence type="ECO:0000256" key="1">
    <source>
        <dbReference type="SAM" id="MobiDB-lite"/>
    </source>
</evidence>
<proteinExistence type="predicted"/>
<feature type="region of interest" description="Disordered" evidence="1">
    <location>
        <begin position="372"/>
        <end position="546"/>
    </location>
</feature>
<reference evidence="2 3" key="1">
    <citation type="journal article" date="2023" name="Commun. Biol.">
        <title>Reorganization of the ancestral sex-determining regions during the evolution of trioecy in Pleodorina starrii.</title>
        <authorList>
            <person name="Takahashi K."/>
            <person name="Suzuki S."/>
            <person name="Kawai-Toyooka H."/>
            <person name="Yamamoto K."/>
            <person name="Hamaji T."/>
            <person name="Ootsuki R."/>
            <person name="Yamaguchi H."/>
            <person name="Kawachi M."/>
            <person name="Higashiyama T."/>
            <person name="Nozaki H."/>
        </authorList>
    </citation>
    <scope>NUCLEOTIDE SEQUENCE [LARGE SCALE GENOMIC DNA]</scope>
    <source>
        <strain evidence="2 3">NIES-4479</strain>
    </source>
</reference>
<feature type="compositionally biased region" description="Low complexity" evidence="1">
    <location>
        <begin position="343"/>
        <end position="355"/>
    </location>
</feature>
<feature type="compositionally biased region" description="Low complexity" evidence="1">
    <location>
        <begin position="532"/>
        <end position="546"/>
    </location>
</feature>
<protein>
    <submittedName>
        <fullName evidence="2">Uncharacterized protein</fullName>
    </submittedName>
</protein>
<dbReference type="AlphaFoldDB" id="A0A9W6BKN6"/>
<organism evidence="2 3">
    <name type="scientific">Pleodorina starrii</name>
    <dbReference type="NCBI Taxonomy" id="330485"/>
    <lineage>
        <taxon>Eukaryota</taxon>
        <taxon>Viridiplantae</taxon>
        <taxon>Chlorophyta</taxon>
        <taxon>core chlorophytes</taxon>
        <taxon>Chlorophyceae</taxon>
        <taxon>CS clade</taxon>
        <taxon>Chlamydomonadales</taxon>
        <taxon>Volvocaceae</taxon>
        <taxon>Pleodorina</taxon>
    </lineage>
</organism>
<dbReference type="Proteomes" id="UP001165080">
    <property type="component" value="Unassembled WGS sequence"/>
</dbReference>
<dbReference type="InterPro" id="IPR036691">
    <property type="entry name" value="Endo/exonu/phosph_ase_sf"/>
</dbReference>
<dbReference type="EMBL" id="BRXU01000009">
    <property type="protein sequence ID" value="GLC53874.1"/>
    <property type="molecule type" value="Genomic_DNA"/>
</dbReference>
<feature type="region of interest" description="Disordered" evidence="1">
    <location>
        <begin position="313"/>
        <end position="355"/>
    </location>
</feature>